<protein>
    <recommendedName>
        <fullName evidence="1">Transposase DDE domain-containing protein</fullName>
    </recommendedName>
</protein>
<name>L0A2I0_DEIPD</name>
<organism evidence="2 3">
    <name type="scientific">Deinococcus peraridilitoris (strain DSM 19664 / LMG 22246 / CIP 109416 / KR-200)</name>
    <dbReference type="NCBI Taxonomy" id="937777"/>
    <lineage>
        <taxon>Bacteria</taxon>
        <taxon>Thermotogati</taxon>
        <taxon>Deinococcota</taxon>
        <taxon>Deinococci</taxon>
        <taxon>Deinococcales</taxon>
        <taxon>Deinococcaceae</taxon>
        <taxon>Deinococcus</taxon>
    </lineage>
</organism>
<proteinExistence type="predicted"/>
<evidence type="ECO:0000313" key="3">
    <source>
        <dbReference type="Proteomes" id="UP000010467"/>
    </source>
</evidence>
<keyword evidence="3" id="KW-1185">Reference proteome</keyword>
<reference evidence="3" key="1">
    <citation type="submission" date="2012-03" db="EMBL/GenBank/DDBJ databases">
        <title>Complete sequence of chromosome of Deinococcus peraridilitoris DSM 19664.</title>
        <authorList>
            <person name="Lucas S."/>
            <person name="Copeland A."/>
            <person name="Lapidus A."/>
            <person name="Glavina del Rio T."/>
            <person name="Dalin E."/>
            <person name="Tice H."/>
            <person name="Bruce D."/>
            <person name="Goodwin L."/>
            <person name="Pitluck S."/>
            <person name="Peters L."/>
            <person name="Mikhailova N."/>
            <person name="Lu M."/>
            <person name="Kyrpides N."/>
            <person name="Mavromatis K."/>
            <person name="Ivanova N."/>
            <person name="Brettin T."/>
            <person name="Detter J.C."/>
            <person name="Han C."/>
            <person name="Larimer F."/>
            <person name="Land M."/>
            <person name="Hauser L."/>
            <person name="Markowitz V."/>
            <person name="Cheng J.-F."/>
            <person name="Hugenholtz P."/>
            <person name="Woyke T."/>
            <person name="Wu D."/>
            <person name="Pukall R."/>
            <person name="Steenblock K."/>
            <person name="Brambilla E."/>
            <person name="Klenk H.-P."/>
            <person name="Eisen J.A."/>
        </authorList>
    </citation>
    <scope>NUCLEOTIDE SEQUENCE [LARGE SCALE GENOMIC DNA]</scope>
    <source>
        <strain evidence="3">DSM 19664 / LMG 22246 / CIP 109416 / KR-200</strain>
    </source>
</reference>
<accession>L0A2I0</accession>
<evidence type="ECO:0000259" key="1">
    <source>
        <dbReference type="Pfam" id="PF13612"/>
    </source>
</evidence>
<dbReference type="Pfam" id="PF13612">
    <property type="entry name" value="DDE_Tnp_1_3"/>
    <property type="match status" value="1"/>
</dbReference>
<dbReference type="EMBL" id="CP003382">
    <property type="protein sequence ID" value="AFZ67402.1"/>
    <property type="molecule type" value="Genomic_DNA"/>
</dbReference>
<dbReference type="KEGG" id="dpd:Deipe_1891"/>
<dbReference type="AlphaFoldDB" id="L0A2I0"/>
<dbReference type="HOGENOM" id="CLU_1425875_0_0_0"/>
<dbReference type="Proteomes" id="UP000010467">
    <property type="component" value="Chromosome"/>
</dbReference>
<sequence>MIGATNHDHREDLNLDFQDSCSEVQIRLTLNRLASVIEGLSTEVEALAFVAVDSEPLPVCTFKRAPRCKFRGTKHSFSTAGSTYGFKLHAWSTLNGTIARYEIRPANEHDFVVGCAMNRDWAAYGAPKQTEDKGYQSGTYLTPGSLTLAGRTNTLLPARSSSQPAQSWWVWRCARGKSRPWPVCGSRSPC</sequence>
<evidence type="ECO:0000313" key="2">
    <source>
        <dbReference type="EMBL" id="AFZ67402.1"/>
    </source>
</evidence>
<feature type="domain" description="Transposase DDE" evidence="1">
    <location>
        <begin position="51"/>
        <end position="137"/>
    </location>
</feature>
<dbReference type="InterPro" id="IPR025668">
    <property type="entry name" value="Tnp_DDE_dom"/>
</dbReference>
<gene>
    <name evidence="2" type="ordered locus">Deipe_1891</name>
</gene>